<proteinExistence type="predicted"/>
<accession>A0A382JSH4</accession>
<gene>
    <name evidence="1" type="ORF">METZ01_LOCUS268278</name>
</gene>
<organism evidence="1">
    <name type="scientific">marine metagenome</name>
    <dbReference type="NCBI Taxonomy" id="408172"/>
    <lineage>
        <taxon>unclassified sequences</taxon>
        <taxon>metagenomes</taxon>
        <taxon>ecological metagenomes</taxon>
    </lineage>
</organism>
<reference evidence="1" key="1">
    <citation type="submission" date="2018-05" db="EMBL/GenBank/DDBJ databases">
        <authorList>
            <person name="Lanie J.A."/>
            <person name="Ng W.-L."/>
            <person name="Kazmierczak K.M."/>
            <person name="Andrzejewski T.M."/>
            <person name="Davidsen T.M."/>
            <person name="Wayne K.J."/>
            <person name="Tettelin H."/>
            <person name="Glass J.I."/>
            <person name="Rusch D."/>
            <person name="Podicherti R."/>
            <person name="Tsui H.-C.T."/>
            <person name="Winkler M.E."/>
        </authorList>
    </citation>
    <scope>NUCLEOTIDE SEQUENCE</scope>
</reference>
<protein>
    <submittedName>
        <fullName evidence="1">Uncharacterized protein</fullName>
    </submittedName>
</protein>
<dbReference type="EMBL" id="UINC01076345">
    <property type="protein sequence ID" value="SVC15424.1"/>
    <property type="molecule type" value="Genomic_DNA"/>
</dbReference>
<name>A0A382JSH4_9ZZZZ</name>
<sequence length="206" mass="23207">MSSITRAVSKPEGENFLADFLGNAPIQKPVNNKMMDWEIKQSGRVTYYRKKNNDVFSDLVVEQLDNGDLKIRFVGMTGAIAATNELGLDDIARMDPAREIPRLFDTWEHYVQAAGICSSLADLDFLEIHSFGAAPKEPSPLADPVGYMAEKNRIRREYAAAYANYWKEKMPDNGLPVRFTVYLEELPDTDACYEFGAVALLQKDRS</sequence>
<dbReference type="AlphaFoldDB" id="A0A382JSH4"/>
<evidence type="ECO:0000313" key="1">
    <source>
        <dbReference type="EMBL" id="SVC15424.1"/>
    </source>
</evidence>